<evidence type="ECO:0000256" key="7">
    <source>
        <dbReference type="SAM" id="MobiDB-lite"/>
    </source>
</evidence>
<feature type="active site" description="Nucleophile" evidence="4">
    <location>
        <position position="309"/>
    </location>
</feature>
<dbReference type="PRINTS" id="PR00742">
    <property type="entry name" value="GLHYDRLASE35"/>
</dbReference>
<evidence type="ECO:0000259" key="10">
    <source>
        <dbReference type="Pfam" id="PF21317"/>
    </source>
</evidence>
<dbReference type="PANTHER" id="PTHR23421">
    <property type="entry name" value="BETA-GALACTOSIDASE RELATED"/>
    <property type="match status" value="1"/>
</dbReference>
<evidence type="ECO:0000256" key="6">
    <source>
        <dbReference type="RuleBase" id="RU003679"/>
    </source>
</evidence>
<name>A0A914AGV4_PATMI</name>
<organism evidence="12 13">
    <name type="scientific">Patiria miniata</name>
    <name type="common">Bat star</name>
    <name type="synonym">Asterina miniata</name>
    <dbReference type="NCBI Taxonomy" id="46514"/>
    <lineage>
        <taxon>Eukaryota</taxon>
        <taxon>Metazoa</taxon>
        <taxon>Echinodermata</taxon>
        <taxon>Eleutherozoa</taxon>
        <taxon>Asterozoa</taxon>
        <taxon>Asteroidea</taxon>
        <taxon>Valvatacea</taxon>
        <taxon>Valvatida</taxon>
        <taxon>Asterinidae</taxon>
        <taxon>Patiria</taxon>
    </lineage>
</organism>
<keyword evidence="3 5" id="KW-0326">Glycosidase</keyword>
<dbReference type="Pfam" id="PF21467">
    <property type="entry name" value="BetaGal_gal-bd"/>
    <property type="match status" value="1"/>
</dbReference>
<sequence length="693" mass="78884">MGRYSSLVDHSAGPSGPGTRSSKTSGVIFNMSQISVRSVHLLRWMLILCLAVALVYFWFWHRWNLQLQAGHLKVPSLRNVGPEFVLGPEDKKLRILSGSFHYFRVVPEYWEDRLIKMKACGLNTITTYVPWNLHEQVRGDFDFSGILDIVAFLNLAKKVGLYVILRPGPYICSEWDLGGLPSWLLSYDEMKLRTMYPLYIDAVDKYFDQLIPLVEGLQYYRGGPIIAFQVENEYGSYGSDREYMTYIKEAMEKRNIKEMFLTSDNSRSAMEKGHLPGVLLTANFQVDPERHFQDVKEIQGTDKPLMVMEFWPGWFDHWGEKHHIFSADGIGGLVKSILDLDASINFYMFHGGTNFGFMNGANYDAREKHQYQPDITSYDYDAPLSEAGDLTEKYYKIKEVMKANTPKGTIPDTLPKAPTQIGKMAYGEVQITHYMTLDDSAEIVGEPVKMENPVAMEKLPINQDGGQGYGFLLYRTTVDHNPETLKLAHPPHDRAQVFLNSKEVGVMTRINKDKDTTLTLKDGVNGPNTLELFVENMGRVNYGNKLDHERKGILGIVQIDGKTQLKWDMLPFEFKKPFLEALSSSSKWKEYQKVEGGRPALFKATLDVSDKQPKDTFVDMTGWEKGVIFVNGFNLGRYWSVGPTSTYYLPGPLLKQGKNEIIIFELHQSSSKINLTDTHSLGETVHVKNDEDE</sequence>
<feature type="domain" description="Beta-galactosidase 1-like first all-beta" evidence="10">
    <location>
        <begin position="466"/>
        <end position="572"/>
    </location>
</feature>
<dbReference type="GeneID" id="119733237"/>
<evidence type="ECO:0000259" key="11">
    <source>
        <dbReference type="Pfam" id="PF21467"/>
    </source>
</evidence>
<feature type="active site" description="Proton donor" evidence="4">
    <location>
        <position position="233"/>
    </location>
</feature>
<keyword evidence="2 5" id="KW-0378">Hydrolase</keyword>
<feature type="region of interest" description="Disordered" evidence="7">
    <location>
        <begin position="1"/>
        <end position="23"/>
    </location>
</feature>
<keyword evidence="8" id="KW-1133">Transmembrane helix</keyword>
<dbReference type="SUPFAM" id="SSF51445">
    <property type="entry name" value="(Trans)glycosidases"/>
    <property type="match status" value="1"/>
</dbReference>
<dbReference type="OMA" id="GSEIVHN"/>
<keyword evidence="13" id="KW-1185">Reference proteome</keyword>
<evidence type="ECO:0000256" key="8">
    <source>
        <dbReference type="SAM" id="Phobius"/>
    </source>
</evidence>
<evidence type="ECO:0000256" key="5">
    <source>
        <dbReference type="RuleBase" id="RU000675"/>
    </source>
</evidence>
<dbReference type="CTD" id="89944"/>
<dbReference type="InterPro" id="IPR048913">
    <property type="entry name" value="BetaGal_gal-bd"/>
</dbReference>
<reference evidence="12" key="1">
    <citation type="submission" date="2022-11" db="UniProtKB">
        <authorList>
            <consortium name="EnsemblMetazoa"/>
        </authorList>
    </citation>
    <scope>IDENTIFICATION</scope>
</reference>
<dbReference type="SUPFAM" id="SSF49785">
    <property type="entry name" value="Galactose-binding domain-like"/>
    <property type="match status" value="1"/>
</dbReference>
<evidence type="ECO:0000313" key="13">
    <source>
        <dbReference type="Proteomes" id="UP000887568"/>
    </source>
</evidence>
<dbReference type="Gene3D" id="2.60.120.260">
    <property type="entry name" value="Galactose-binding domain-like"/>
    <property type="match status" value="2"/>
</dbReference>
<evidence type="ECO:0000256" key="4">
    <source>
        <dbReference type="PIRSR" id="PIRSR006336-1"/>
    </source>
</evidence>
<dbReference type="Gene3D" id="3.20.20.80">
    <property type="entry name" value="Glycosidases"/>
    <property type="match status" value="1"/>
</dbReference>
<dbReference type="EnsemblMetazoa" id="XM_038206823.1">
    <property type="protein sequence ID" value="XP_038062751.1"/>
    <property type="gene ID" value="LOC119733237"/>
</dbReference>
<dbReference type="EC" id="3.2.1.23" evidence="5"/>
<dbReference type="GO" id="GO:0004565">
    <property type="term" value="F:beta-galactosidase activity"/>
    <property type="evidence" value="ECO:0007669"/>
    <property type="project" value="UniProtKB-EC"/>
</dbReference>
<feature type="domain" description="Beta-galactosidase galactose-binding" evidence="11">
    <location>
        <begin position="599"/>
        <end position="659"/>
    </location>
</feature>
<dbReference type="InterPro" id="IPR019801">
    <property type="entry name" value="Glyco_hydro_35_CS"/>
</dbReference>
<dbReference type="PROSITE" id="PS01182">
    <property type="entry name" value="GLYCOSYL_HYDROL_F35"/>
    <property type="match status" value="1"/>
</dbReference>
<dbReference type="Pfam" id="PF21317">
    <property type="entry name" value="BetaGal_ABD_1"/>
    <property type="match status" value="1"/>
</dbReference>
<evidence type="ECO:0000256" key="1">
    <source>
        <dbReference type="ARBA" id="ARBA00009809"/>
    </source>
</evidence>
<dbReference type="Proteomes" id="UP000887568">
    <property type="component" value="Unplaced"/>
</dbReference>
<dbReference type="OrthoDB" id="1657402at2759"/>
<comment type="catalytic activity">
    <reaction evidence="5">
        <text>Hydrolysis of terminal non-reducing beta-D-galactose residues in beta-D-galactosides.</text>
        <dbReference type="EC" id="3.2.1.23"/>
    </reaction>
</comment>
<keyword evidence="8" id="KW-0812">Transmembrane</keyword>
<feature type="transmembrane region" description="Helical" evidence="8">
    <location>
        <begin position="41"/>
        <end position="60"/>
    </location>
</feature>
<dbReference type="InterPro" id="IPR001944">
    <property type="entry name" value="Glycoside_Hdrlase_35"/>
</dbReference>
<dbReference type="AlphaFoldDB" id="A0A914AGV4"/>
<proteinExistence type="inferred from homology"/>
<evidence type="ECO:0000256" key="2">
    <source>
        <dbReference type="ARBA" id="ARBA00022801"/>
    </source>
</evidence>
<comment type="similarity">
    <text evidence="1 6">Belongs to the glycosyl hydrolase 35 family.</text>
</comment>
<dbReference type="FunFam" id="2.60.120.260:FF:000049">
    <property type="entry name" value="Beta-galactosidase"/>
    <property type="match status" value="1"/>
</dbReference>
<dbReference type="InterPro" id="IPR017853">
    <property type="entry name" value="GH"/>
</dbReference>
<dbReference type="GO" id="GO:0005975">
    <property type="term" value="P:carbohydrate metabolic process"/>
    <property type="evidence" value="ECO:0007669"/>
    <property type="project" value="InterPro"/>
</dbReference>
<evidence type="ECO:0000256" key="3">
    <source>
        <dbReference type="ARBA" id="ARBA00023295"/>
    </source>
</evidence>
<feature type="domain" description="Glycoside hydrolase 35 catalytic" evidence="9">
    <location>
        <begin position="89"/>
        <end position="403"/>
    </location>
</feature>
<dbReference type="PIRSF" id="PIRSF006336">
    <property type="entry name" value="B-gal"/>
    <property type="match status" value="1"/>
</dbReference>
<dbReference type="Pfam" id="PF01301">
    <property type="entry name" value="Glyco_hydro_35"/>
    <property type="match status" value="1"/>
</dbReference>
<dbReference type="RefSeq" id="XP_038062751.1">
    <property type="nucleotide sequence ID" value="XM_038206823.1"/>
</dbReference>
<protein>
    <recommendedName>
        <fullName evidence="5">Beta-galactosidase</fullName>
        <ecNumber evidence="5">3.2.1.23</ecNumber>
    </recommendedName>
</protein>
<accession>A0A914AGV4</accession>
<dbReference type="InterPro" id="IPR026283">
    <property type="entry name" value="B-gal_1-like"/>
</dbReference>
<evidence type="ECO:0000259" key="9">
    <source>
        <dbReference type="Pfam" id="PF01301"/>
    </source>
</evidence>
<dbReference type="InterPro" id="IPR008979">
    <property type="entry name" value="Galactose-bd-like_sf"/>
</dbReference>
<dbReference type="InterPro" id="IPR031330">
    <property type="entry name" value="Gly_Hdrlase_35_cat"/>
</dbReference>
<keyword evidence="8" id="KW-0472">Membrane</keyword>
<evidence type="ECO:0000313" key="12">
    <source>
        <dbReference type="EnsemblMetazoa" id="XP_038062751.1"/>
    </source>
</evidence>
<dbReference type="FunFam" id="3.20.20.80:FF:000036">
    <property type="entry name" value="Beta-galactosidase"/>
    <property type="match status" value="1"/>
</dbReference>
<dbReference type="InterPro" id="IPR048912">
    <property type="entry name" value="BetaGal1-like_ABD1"/>
</dbReference>